<feature type="coiled-coil region" evidence="8">
    <location>
        <begin position="1462"/>
        <end position="1489"/>
    </location>
</feature>
<evidence type="ECO:0000313" key="10">
    <source>
        <dbReference type="EMBL" id="CAH1800117.1"/>
    </source>
</evidence>
<feature type="coiled-coil region" evidence="8">
    <location>
        <begin position="962"/>
        <end position="1034"/>
    </location>
</feature>
<dbReference type="OrthoDB" id="6351660at2759"/>
<feature type="coiled-coil region" evidence="8">
    <location>
        <begin position="705"/>
        <end position="753"/>
    </location>
</feature>
<feature type="coiled-coil region" evidence="8">
    <location>
        <begin position="83"/>
        <end position="288"/>
    </location>
</feature>
<feature type="compositionally biased region" description="Polar residues" evidence="9">
    <location>
        <begin position="2121"/>
        <end position="2135"/>
    </location>
</feature>
<feature type="coiled-coil region" evidence="8">
    <location>
        <begin position="404"/>
        <end position="445"/>
    </location>
</feature>
<feature type="coiled-coil region" evidence="8">
    <location>
        <begin position="1209"/>
        <end position="1319"/>
    </location>
</feature>
<keyword evidence="11" id="KW-1185">Reference proteome</keyword>
<feature type="coiled-coil region" evidence="8">
    <location>
        <begin position="791"/>
        <end position="857"/>
    </location>
</feature>
<keyword evidence="4" id="KW-0970">Cilium biogenesis/degradation</keyword>
<protein>
    <submittedName>
        <fullName evidence="10">Uncharacterized protein</fullName>
    </submittedName>
</protein>
<dbReference type="GO" id="GO:1905515">
    <property type="term" value="P:non-motile cilium assembly"/>
    <property type="evidence" value="ECO:0007669"/>
    <property type="project" value="TreeGrafter"/>
</dbReference>
<dbReference type="EMBL" id="CAIIXF020000011">
    <property type="protein sequence ID" value="CAH1800117.1"/>
    <property type="molecule type" value="Genomic_DNA"/>
</dbReference>
<feature type="coiled-coil region" evidence="8">
    <location>
        <begin position="614"/>
        <end position="662"/>
    </location>
</feature>
<evidence type="ECO:0000256" key="9">
    <source>
        <dbReference type="SAM" id="MobiDB-lite"/>
    </source>
</evidence>
<reference evidence="10" key="1">
    <citation type="submission" date="2022-03" db="EMBL/GenBank/DDBJ databases">
        <authorList>
            <person name="Martin C."/>
        </authorList>
    </citation>
    <scope>NUCLEOTIDE SEQUENCE</scope>
</reference>
<accession>A0A8J1TBB6</accession>
<feature type="coiled-coil region" evidence="8">
    <location>
        <begin position="1075"/>
        <end position="1153"/>
    </location>
</feature>
<evidence type="ECO:0000256" key="2">
    <source>
        <dbReference type="ARBA" id="ARBA00004300"/>
    </source>
</evidence>
<feature type="coiled-coil region" evidence="8">
    <location>
        <begin position="1918"/>
        <end position="2112"/>
    </location>
</feature>
<evidence type="ECO:0000256" key="3">
    <source>
        <dbReference type="ARBA" id="ARBA00022490"/>
    </source>
</evidence>
<dbReference type="Gene3D" id="1.10.287.2610">
    <property type="match status" value="1"/>
</dbReference>
<feature type="region of interest" description="Disordered" evidence="9">
    <location>
        <begin position="2121"/>
        <end position="2142"/>
    </location>
</feature>
<gene>
    <name evidence="10" type="ORF">OFUS_LOCUS24046</name>
</gene>
<evidence type="ECO:0000256" key="5">
    <source>
        <dbReference type="ARBA" id="ARBA00023054"/>
    </source>
</evidence>
<dbReference type="Pfam" id="PF16574">
    <property type="entry name" value="CEP209_CC5"/>
    <property type="match status" value="1"/>
</dbReference>
<keyword evidence="7" id="KW-0966">Cell projection</keyword>
<dbReference type="InterPro" id="IPR026201">
    <property type="entry name" value="Cep290"/>
</dbReference>
<evidence type="ECO:0000256" key="8">
    <source>
        <dbReference type="SAM" id="Coils"/>
    </source>
</evidence>
<proteinExistence type="predicted"/>
<dbReference type="Proteomes" id="UP000749559">
    <property type="component" value="Unassembled WGS sequence"/>
</dbReference>
<dbReference type="InterPro" id="IPR032321">
    <property type="entry name" value="Cep209_CC5"/>
</dbReference>
<name>A0A8J1TBB6_OWEFU</name>
<sequence>MPPLDWESLLVVNTDEVDDVKADELYDSLVEFQVEGEDDAVRLRKLFYVTQAVMNVKGEQAKIFEEEMTNAAKNQGKGEARREREFKEEIEKLKMENKNLKRFGNEAGGTTRDAKFLRDEIQDLERQIELLQRDVKDRERELIQERSSSDRYAVRAEDAEKELREAKRIAAQLEEDVRDYQRQLDSQRDALQNRHGDDMEFRQKLTKKNRELSEALEELQNLTDSNNALQKSTDDMKKKLNDAIKEMDRMTDEYIKLKQVLQTTDTVMDQLKTENEILRGQVSDLMDKVKSKGDADDEIMVQVSDKVEYWKQVIAEKDEEVLEYQDEVTRLRQELIAKNMDTDKASVAVLTKAVEERDKQIEIMKLQVDQAAADFETNTAIIEDLKQELNKGGGGPSERQTQRIVQLNSTLKMNEEQLKDAEERMIQAEQDAKDKDKALSEALERMRQYEEGEYGLSDAVAEIKDGKLQVQIRDRQIVELTQHSNKCELKINDLEEENESYRAKLGLDPKEPVDLTEFRKVKAIQQQKDRALNGVLQKEVERLEEERIELKNRIRKLAQQQGQRAAALGLDADDIIAIENFTESLSRKPSKGQQSGSAVNILKGAESEELRMRNEQMERELGRNVKNADKLRQENVEMQTKIKELETENKQLQQGMREINDHLKSADMGVGTEISCPTLDRMLAAIDAKNMQGNYDTTLYMKAQVDNLQGRVDELRKELRESRYEANKARNDLEKKTEKAERLESEMKALREDGAGAVMFQPMSLPEGIAVTSAETISSLNEHLVQVLQEVHLKEETIKKMELALEDYRRKFAVMRHQQGLIYADYIREKKSLETEKQKLEDQLKQTDGSMEENKIRGQELDRLTDTLAQDDVEVRRRLADMTRKITVLRVNEKALTRRYNSLQEVEGHSRKEITRLKNEAVQMEAAVTERLGYLQRFKDMAAFKMAALQKRLDDSVPAVDLEAANKQFNELTEKYRDLLERGNVLVERSEANSGYESEVKRLRAEAESLTKELESEKERSHLFEAALDDLRKQGISSDKNLTDAGLISISKKLTTLEMKELNERQRAEHAHRMYEQQKLVLREVEDRNLEIEQRFAELAKLNLEAQKVERELRDEISNCVTKTISDADRLKIAELEKVEASLREEVSKLKEVAEVASMQAKAYESHQVSRDKEVISMRQQLVDFQAQSDEKTIIGKLHRHIVQLQVSEGTAVRKLEDAENKIRKLNAQVLRLQKQVDDKDQIIYHNRIESHNKAKHLKRNIQNLRRQYSGAIPLSKQEKFAKSMIQLQDDKKAIEAELLEVNKQRHVVEDKLASLELKHSGLEDLIVTLKDGKGAQKVMEWHGKMEGLRLEDLKKKRSIDRFQQQIKYLEGVIKGHEVTLGTLEEESVRQAREFEERQLQWEQREVELERMLSKMEETQSTIADAASKFEEAAGQLPDPSLPVANQLDHAIGTIKKNIRTILETQAESKAMKKQVLSLEAKVRELDSNIISRDKVITELRLRLPATSTRDEIILKATSAATEGAKEEDYESKQALRVAQSTIGSLQARINQKEETIVKYQDLLRQAREDMQEQNKRHEAELLAMQEKIHSKQDAAFSKFKQAALNQVQQAQPDLPSNKQLARLNELEDTVAEQDNGMSALTDKLKQTKQYLEHYKQKLKTTVEAMKNEKERLVQEHKEVVENLEKQITDYKTRLDDQEQKMHLLEEELQSQREANERAPTTTMKALVDRLKNQLAVKEKQHKALSKALVELRGDLVSQAQDNVKANAEENASEYNVQKVVQKQTKEYQDKIEELGDQVKRLKAELRKRRDRETTLNEEMEEIKHDLLKKEKAVAKLKTDKHKLEEEIEGYEKKIERISAMRSQKQGEGNAHEVEQLQRQIRLLTEENKRKQQAEKPYEQKEPQKEKGDEVVARWEESKKWQKIVDRLKGRLKDKETEHEKLQRANDLLKSNLDRANKDKESLEHKLRSASKHQLTGVPATVVRPSHNMEELRNKNFQLEEEVATLRRHLTIDKDTAFQDVQQRNKFLSEKLEELERQLARRSIAGGPGGFAGADSYQQLQEREGNLQKKVLKLSEENIELRFEAEQAKKDIPRLKERVADLQKYVEVLKAEKSALELGTSSRSMGSLGSPNSSLRRIGESGKSTKELEKTISLLKKVVERTQVENEQLKKAPGPVSNEQMEMLHRENDGLKEQLEELRLKMGAQLTDRYSHTQKGTAKIISDYEKLRKEHRKEIEANEKLRIEHKTLQTNHQKQQRDNEDLRKKLELESAKHPSLSSLDSKGWKSVVVTRMYEEKLKHLEDDMEKKSRLLADMKVLLRDAATREQQLLQEKDQLEHKIAVLERFPGGSGVKDSDLIRDNQVQRLTIDRLENEKAELLHELTTLRKHSNPIAGTEADIPSDDILVKLQTHDKVLMDNVEVSTKLKAAQLEIEKLKRHNEKMKKELENFGPEFFDEIEDLKFNYREAVQKNVQYEEKLEQFSQQFGVSVQIPGLPP</sequence>
<feature type="coiled-coil region" evidence="8">
    <location>
        <begin position="2152"/>
        <end position="2387"/>
    </location>
</feature>
<comment type="subcellular location">
    <subcellularLocation>
        <location evidence="1">Cytoplasm</location>
        <location evidence="1">Cytoskeleton</location>
        <location evidence="1">Cilium basal body</location>
    </subcellularLocation>
    <subcellularLocation>
        <location evidence="2">Cytoplasm</location>
        <location evidence="2">Cytoskeleton</location>
        <location evidence="2">Microtubule organizing center</location>
        <location evidence="2">Centrosome</location>
    </subcellularLocation>
</comment>
<keyword evidence="6" id="KW-0206">Cytoskeleton</keyword>
<evidence type="ECO:0000256" key="7">
    <source>
        <dbReference type="ARBA" id="ARBA00023273"/>
    </source>
</evidence>
<dbReference type="PANTHER" id="PTHR18879:SF20">
    <property type="entry name" value="CENTROSOMAL PROTEIN OF 290 KDA"/>
    <property type="match status" value="1"/>
</dbReference>
<dbReference type="GO" id="GO:1905349">
    <property type="term" value="P:ciliary transition zone assembly"/>
    <property type="evidence" value="ECO:0007669"/>
    <property type="project" value="TreeGrafter"/>
</dbReference>
<feature type="coiled-coil region" evidence="8">
    <location>
        <begin position="477"/>
        <end position="563"/>
    </location>
</feature>
<keyword evidence="3" id="KW-0963">Cytoplasm</keyword>
<keyword evidence="5 8" id="KW-0175">Coiled coil</keyword>
<comment type="caution">
    <text evidence="10">The sequence shown here is derived from an EMBL/GenBank/DDBJ whole genome shotgun (WGS) entry which is preliminary data.</text>
</comment>
<feature type="coiled-coil region" evidence="8">
    <location>
        <begin position="1536"/>
        <end position="1595"/>
    </location>
</feature>
<organism evidence="10 11">
    <name type="scientific">Owenia fusiformis</name>
    <name type="common">Polychaete worm</name>
    <dbReference type="NCBI Taxonomy" id="6347"/>
    <lineage>
        <taxon>Eukaryota</taxon>
        <taxon>Metazoa</taxon>
        <taxon>Spiralia</taxon>
        <taxon>Lophotrochozoa</taxon>
        <taxon>Annelida</taxon>
        <taxon>Polychaeta</taxon>
        <taxon>Sedentaria</taxon>
        <taxon>Canalipalpata</taxon>
        <taxon>Sabellida</taxon>
        <taxon>Oweniida</taxon>
        <taxon>Oweniidae</taxon>
        <taxon>Owenia</taxon>
    </lineage>
</organism>
<evidence type="ECO:0000256" key="6">
    <source>
        <dbReference type="ARBA" id="ARBA00023212"/>
    </source>
</evidence>
<dbReference type="GO" id="GO:0097711">
    <property type="term" value="P:ciliary basal body-plasma membrane docking"/>
    <property type="evidence" value="ECO:0007669"/>
    <property type="project" value="TreeGrafter"/>
</dbReference>
<dbReference type="GO" id="GO:0034451">
    <property type="term" value="C:centriolar satellite"/>
    <property type="evidence" value="ECO:0007669"/>
    <property type="project" value="TreeGrafter"/>
</dbReference>
<feature type="coiled-coil region" evidence="8">
    <location>
        <begin position="2417"/>
        <end position="2483"/>
    </location>
</feature>
<evidence type="ECO:0000256" key="1">
    <source>
        <dbReference type="ARBA" id="ARBA00004120"/>
    </source>
</evidence>
<feature type="coiled-coil region" evidence="8">
    <location>
        <begin position="1624"/>
        <end position="1748"/>
    </location>
</feature>
<dbReference type="GO" id="GO:0035869">
    <property type="term" value="C:ciliary transition zone"/>
    <property type="evidence" value="ECO:0007669"/>
    <property type="project" value="TreeGrafter"/>
</dbReference>
<evidence type="ECO:0000313" key="11">
    <source>
        <dbReference type="Proteomes" id="UP000749559"/>
    </source>
</evidence>
<evidence type="ECO:0000256" key="4">
    <source>
        <dbReference type="ARBA" id="ARBA00022794"/>
    </source>
</evidence>
<dbReference type="PANTHER" id="PTHR18879">
    <property type="entry name" value="CENTROSOMAL PROTEIN OF 290 KDA"/>
    <property type="match status" value="1"/>
</dbReference>
<feature type="region of interest" description="Disordered" evidence="9">
    <location>
        <begin position="1889"/>
        <end position="1911"/>
    </location>
</feature>